<evidence type="ECO:0000256" key="1">
    <source>
        <dbReference type="SAM" id="MobiDB-lite"/>
    </source>
</evidence>
<accession>A0ABT0VY93</accession>
<reference evidence="2 3" key="1">
    <citation type="submission" date="2022-06" db="EMBL/GenBank/DDBJ databases">
        <title>Whole genome sequence of Streptomyces griseoincarnatus RB7AG.</title>
        <authorList>
            <person name="Ray L."/>
            <person name="Behera S."/>
            <person name="Panda A.N."/>
        </authorList>
    </citation>
    <scope>NUCLEOTIDE SEQUENCE [LARGE SCALE GENOMIC DNA]</scope>
    <source>
        <strain evidence="2 3">RB7AG</strain>
    </source>
</reference>
<keyword evidence="3" id="KW-1185">Reference proteome</keyword>
<feature type="compositionally biased region" description="Acidic residues" evidence="1">
    <location>
        <begin position="1"/>
        <end position="11"/>
    </location>
</feature>
<sequence length="53" mass="5586">MAADPEPDEEDGRTPADPAEGVAAFVTAVRDTWLRGDRDAVRSAGPVGSSRFL</sequence>
<evidence type="ECO:0000313" key="2">
    <source>
        <dbReference type="EMBL" id="MCM2516318.1"/>
    </source>
</evidence>
<dbReference type="Proteomes" id="UP001523263">
    <property type="component" value="Unassembled WGS sequence"/>
</dbReference>
<organism evidence="2 3">
    <name type="scientific">Streptomyces griseoincarnatus</name>
    <dbReference type="NCBI Taxonomy" id="29305"/>
    <lineage>
        <taxon>Bacteria</taxon>
        <taxon>Bacillati</taxon>
        <taxon>Actinomycetota</taxon>
        <taxon>Actinomycetes</taxon>
        <taxon>Kitasatosporales</taxon>
        <taxon>Streptomycetaceae</taxon>
        <taxon>Streptomyces</taxon>
        <taxon>Streptomyces griseoincarnatus group</taxon>
    </lineage>
</organism>
<gene>
    <name evidence="2" type="ORF">NC658_24210</name>
</gene>
<name>A0ABT0VY93_STRGI</name>
<dbReference type="RefSeq" id="WP_251099404.1">
    <property type="nucleotide sequence ID" value="NZ_JAMQBH010000014.1"/>
</dbReference>
<protein>
    <submittedName>
        <fullName evidence="2">Uncharacterized protein</fullName>
    </submittedName>
</protein>
<comment type="caution">
    <text evidence="2">The sequence shown here is derived from an EMBL/GenBank/DDBJ whole genome shotgun (WGS) entry which is preliminary data.</text>
</comment>
<proteinExistence type="predicted"/>
<feature type="region of interest" description="Disordered" evidence="1">
    <location>
        <begin position="1"/>
        <end position="22"/>
    </location>
</feature>
<dbReference type="EMBL" id="JAMQBH010000014">
    <property type="protein sequence ID" value="MCM2516318.1"/>
    <property type="molecule type" value="Genomic_DNA"/>
</dbReference>
<evidence type="ECO:0000313" key="3">
    <source>
        <dbReference type="Proteomes" id="UP001523263"/>
    </source>
</evidence>